<dbReference type="AlphaFoldDB" id="A0A0F9MKX8"/>
<proteinExistence type="predicted"/>
<sequence>MKRWYQSRTMIVNMLTLAIGVVAVFEGTDWIMANPAVAAGVVSVMGALNVYLRLNTKKSIK</sequence>
<keyword evidence="1" id="KW-0472">Membrane</keyword>
<keyword evidence="1" id="KW-1133">Transmembrane helix</keyword>
<evidence type="ECO:0000313" key="2">
    <source>
        <dbReference type="EMBL" id="KKM77470.1"/>
    </source>
</evidence>
<feature type="transmembrane region" description="Helical" evidence="1">
    <location>
        <begin position="7"/>
        <end position="25"/>
    </location>
</feature>
<dbReference type="EMBL" id="LAZR01008637">
    <property type="protein sequence ID" value="KKM77470.1"/>
    <property type="molecule type" value="Genomic_DNA"/>
</dbReference>
<comment type="caution">
    <text evidence="2">The sequence shown here is derived from an EMBL/GenBank/DDBJ whole genome shotgun (WGS) entry which is preliminary data.</text>
</comment>
<protein>
    <submittedName>
        <fullName evidence="2">Uncharacterized protein</fullName>
    </submittedName>
</protein>
<gene>
    <name evidence="2" type="ORF">LCGC14_1369750</name>
</gene>
<keyword evidence="1" id="KW-0812">Transmembrane</keyword>
<reference evidence="2" key="1">
    <citation type="journal article" date="2015" name="Nature">
        <title>Complex archaea that bridge the gap between prokaryotes and eukaryotes.</title>
        <authorList>
            <person name="Spang A."/>
            <person name="Saw J.H."/>
            <person name="Jorgensen S.L."/>
            <person name="Zaremba-Niedzwiedzka K."/>
            <person name="Martijn J."/>
            <person name="Lind A.E."/>
            <person name="van Eijk R."/>
            <person name="Schleper C."/>
            <person name="Guy L."/>
            <person name="Ettema T.J."/>
        </authorList>
    </citation>
    <scope>NUCLEOTIDE SEQUENCE</scope>
</reference>
<evidence type="ECO:0000256" key="1">
    <source>
        <dbReference type="SAM" id="Phobius"/>
    </source>
</evidence>
<accession>A0A0F9MKX8</accession>
<organism evidence="2">
    <name type="scientific">marine sediment metagenome</name>
    <dbReference type="NCBI Taxonomy" id="412755"/>
    <lineage>
        <taxon>unclassified sequences</taxon>
        <taxon>metagenomes</taxon>
        <taxon>ecological metagenomes</taxon>
    </lineage>
</organism>
<feature type="transmembrane region" description="Helical" evidence="1">
    <location>
        <begin position="31"/>
        <end position="52"/>
    </location>
</feature>
<name>A0A0F9MKX8_9ZZZZ</name>